<dbReference type="GO" id="GO:0030170">
    <property type="term" value="F:pyridoxal phosphate binding"/>
    <property type="evidence" value="ECO:0007669"/>
    <property type="project" value="InterPro"/>
</dbReference>
<feature type="chain" id="PRO_5026302083" evidence="6">
    <location>
        <begin position="31"/>
        <end position="363"/>
    </location>
</feature>
<evidence type="ECO:0000256" key="5">
    <source>
        <dbReference type="SAM" id="MobiDB-lite"/>
    </source>
</evidence>
<organism evidence="8 9">
    <name type="scientific">Pseudomonas putida</name>
    <name type="common">Arthrobacter siderocapsulatus</name>
    <dbReference type="NCBI Taxonomy" id="303"/>
    <lineage>
        <taxon>Bacteria</taxon>
        <taxon>Pseudomonadati</taxon>
        <taxon>Pseudomonadota</taxon>
        <taxon>Gammaproteobacteria</taxon>
        <taxon>Pseudomonadales</taxon>
        <taxon>Pseudomonadaceae</taxon>
        <taxon>Pseudomonas</taxon>
    </lineage>
</organism>
<proteinExistence type="inferred from homology"/>
<reference evidence="8 9" key="1">
    <citation type="submission" date="2020-02" db="EMBL/GenBank/DDBJ databases">
        <title>Pseudomonas Putida W5 Complete Genome Assembly.</title>
        <authorList>
            <person name="Yuan Z.-C."/>
            <person name="Shaw G.A."/>
            <person name="Cusano A.D."/>
            <person name="Caddey B.J."/>
            <person name="Weselowski B.J."/>
        </authorList>
    </citation>
    <scope>NUCLEOTIDE SEQUENCE [LARGE SCALE GENOMIC DNA]</scope>
    <source>
        <strain evidence="8 9">W5</strain>
    </source>
</reference>
<evidence type="ECO:0000256" key="4">
    <source>
        <dbReference type="ARBA" id="ARBA00022898"/>
    </source>
</evidence>
<dbReference type="InterPro" id="IPR004839">
    <property type="entry name" value="Aminotransferase_I/II_large"/>
</dbReference>
<dbReference type="InterPro" id="IPR015424">
    <property type="entry name" value="PyrdxlP-dep_Trfase"/>
</dbReference>
<dbReference type="PANTHER" id="PTHR43643">
    <property type="entry name" value="HISTIDINOL-PHOSPHATE AMINOTRANSFERASE 2"/>
    <property type="match status" value="1"/>
</dbReference>
<evidence type="ECO:0000256" key="2">
    <source>
        <dbReference type="ARBA" id="ARBA00022576"/>
    </source>
</evidence>
<evidence type="ECO:0000313" key="9">
    <source>
        <dbReference type="Proteomes" id="UP000464480"/>
    </source>
</evidence>
<dbReference type="SUPFAM" id="SSF53383">
    <property type="entry name" value="PLP-dependent transferases"/>
    <property type="match status" value="1"/>
</dbReference>
<dbReference type="GO" id="GO:0008483">
    <property type="term" value="F:transaminase activity"/>
    <property type="evidence" value="ECO:0007669"/>
    <property type="project" value="UniProtKB-KW"/>
</dbReference>
<dbReference type="InterPro" id="IPR050106">
    <property type="entry name" value="HistidinolP_aminotransfase"/>
</dbReference>
<evidence type="ECO:0000259" key="7">
    <source>
        <dbReference type="Pfam" id="PF00155"/>
    </source>
</evidence>
<feature type="signal peptide" evidence="6">
    <location>
        <begin position="1"/>
        <end position="30"/>
    </location>
</feature>
<dbReference type="Proteomes" id="UP000464480">
    <property type="component" value="Chromosome"/>
</dbReference>
<comment type="similarity">
    <text evidence="1">Belongs to the class-II pyridoxal-phosphate-dependent aminotransferase family. Histidinol-phosphate aminotransferase subfamily.</text>
</comment>
<evidence type="ECO:0000256" key="1">
    <source>
        <dbReference type="ARBA" id="ARBA00007970"/>
    </source>
</evidence>
<gene>
    <name evidence="8" type="ORF">C2H86_06795</name>
</gene>
<feature type="domain" description="Aminotransferase class I/classII large" evidence="7">
    <location>
        <begin position="44"/>
        <end position="356"/>
    </location>
</feature>
<keyword evidence="2 8" id="KW-0032">Aminotransferase</keyword>
<dbReference type="InterPro" id="IPR006311">
    <property type="entry name" value="TAT_signal"/>
</dbReference>
<dbReference type="PANTHER" id="PTHR43643:SF3">
    <property type="entry name" value="HISTIDINOL-PHOSPHATE AMINOTRANSFERASE"/>
    <property type="match status" value="1"/>
</dbReference>
<dbReference type="InterPro" id="IPR015422">
    <property type="entry name" value="PyrdxlP-dep_Trfase_small"/>
</dbReference>
<dbReference type="RefSeq" id="WP_159409554.1">
    <property type="nucleotide sequence ID" value="NZ_CP026115.2"/>
</dbReference>
<name>A0A6I6XEP6_PSEPU</name>
<feature type="region of interest" description="Disordered" evidence="5">
    <location>
        <begin position="29"/>
        <end position="54"/>
    </location>
</feature>
<dbReference type="PROSITE" id="PS51318">
    <property type="entry name" value="TAT"/>
    <property type="match status" value="1"/>
</dbReference>
<sequence length="363" mass="39291">MTDMTRRSLVGLGMALPLLGQLGWASEAPAAPGTDQEPVRINYNESPWGPSPAARQAMRDGIEQCGRYPYKAQYRLIDTFAAEHGLASSQVQVFCGSKLALQHAVMAFTGPRSLVLAEPSYEAAAEAARSHGSAVHAVALDARHAHDVDAMLAADSAPGLIYLCNPNNPTGTLTPRGKIERLLKHTPADSVVLVDEAYIHFSDAQSCISLVKEHPQLLVLQTFSKLYGMAGARLGLAIGQAPLLERLEVYDGDNVAAASTLLAGLASLNDRQLVPQRKAENARLRDHTIAWLGARGWQCTASQTNCFMIDMRGPAQPVVDRLAQHGVLVGRVWPSWPNWVRVSVGDEQDMLRFREAFARVTAG</sequence>
<keyword evidence="6" id="KW-0732">Signal</keyword>
<evidence type="ECO:0000256" key="3">
    <source>
        <dbReference type="ARBA" id="ARBA00022679"/>
    </source>
</evidence>
<evidence type="ECO:0000256" key="6">
    <source>
        <dbReference type="SAM" id="SignalP"/>
    </source>
</evidence>
<dbReference type="CDD" id="cd00609">
    <property type="entry name" value="AAT_like"/>
    <property type="match status" value="1"/>
</dbReference>
<dbReference type="NCBIfam" id="NF006580">
    <property type="entry name" value="PRK09105.1"/>
    <property type="match status" value="1"/>
</dbReference>
<dbReference type="Gene3D" id="3.40.640.10">
    <property type="entry name" value="Type I PLP-dependent aspartate aminotransferase-like (Major domain)"/>
    <property type="match status" value="1"/>
</dbReference>
<keyword evidence="3 8" id="KW-0808">Transferase</keyword>
<dbReference type="EMBL" id="CP026115">
    <property type="protein sequence ID" value="QHG64135.1"/>
    <property type="molecule type" value="Genomic_DNA"/>
</dbReference>
<dbReference type="InterPro" id="IPR015421">
    <property type="entry name" value="PyrdxlP-dep_Trfase_major"/>
</dbReference>
<protein>
    <submittedName>
        <fullName evidence="8">Aminotransferase class I/II-fold pyridoxal phosphate-dependent enzyme</fullName>
    </submittedName>
</protein>
<accession>A0A6I6XEP6</accession>
<dbReference type="Gene3D" id="3.90.1150.10">
    <property type="entry name" value="Aspartate Aminotransferase, domain 1"/>
    <property type="match status" value="1"/>
</dbReference>
<keyword evidence="4" id="KW-0663">Pyridoxal phosphate</keyword>
<evidence type="ECO:0000313" key="8">
    <source>
        <dbReference type="EMBL" id="QHG64135.1"/>
    </source>
</evidence>
<dbReference type="AlphaFoldDB" id="A0A6I6XEP6"/>
<dbReference type="Pfam" id="PF00155">
    <property type="entry name" value="Aminotran_1_2"/>
    <property type="match status" value="1"/>
</dbReference>